<keyword evidence="1" id="KW-0812">Transmembrane</keyword>
<name>E1RJR0_METP4</name>
<dbReference type="eggNOG" id="arCOG04899">
    <property type="taxonomic scope" value="Archaea"/>
</dbReference>
<sequence precursor="true">MFGISDPYIWIGYLLSFLFTAACIAYGILNWRNGQEPEEGSDGS</sequence>
<gene>
    <name evidence="2" type="ordered locus">Mpet_0940</name>
</gene>
<evidence type="ECO:0000313" key="2">
    <source>
        <dbReference type="EMBL" id="ADN35707.1"/>
    </source>
</evidence>
<keyword evidence="1" id="KW-1133">Transmembrane helix</keyword>
<dbReference type="GeneID" id="75686877"/>
<dbReference type="EMBL" id="CP002117">
    <property type="protein sequence ID" value="ADN35707.1"/>
    <property type="molecule type" value="Genomic_DNA"/>
</dbReference>
<dbReference type="STRING" id="679926.Mpet_0940"/>
<protein>
    <submittedName>
        <fullName evidence="2">Uncharacterized protein</fullName>
    </submittedName>
</protein>
<keyword evidence="1" id="KW-0472">Membrane</keyword>
<dbReference type="HOGENOM" id="CLU_207588_1_1_2"/>
<proteinExistence type="predicted"/>
<keyword evidence="3" id="KW-1185">Reference proteome</keyword>
<dbReference type="KEGG" id="mpi:Mpet_0940"/>
<dbReference type="NCBIfam" id="NF045580">
    <property type="entry name" value="symport_access"/>
    <property type="match status" value="1"/>
</dbReference>
<reference evidence="2 3" key="1">
    <citation type="journal article" date="2010" name="Stand. Genomic Sci.">
        <title>Complete genome sequence of Methanoplanus petrolearius type strain (SEBR 4847).</title>
        <authorList>
            <person name="Brambilla E."/>
            <person name="Djao O.D."/>
            <person name="Daligault H."/>
            <person name="Lapidus A."/>
            <person name="Lucas S."/>
            <person name="Hammon N."/>
            <person name="Nolan M."/>
            <person name="Tice H."/>
            <person name="Cheng J.F."/>
            <person name="Han C."/>
            <person name="Tapia R."/>
            <person name="Goodwin L."/>
            <person name="Pitluck S."/>
            <person name="Liolios K."/>
            <person name="Ivanova N."/>
            <person name="Mavromatis K."/>
            <person name="Mikhailova N."/>
            <person name="Pati A."/>
            <person name="Chen A."/>
            <person name="Palaniappan K."/>
            <person name="Land M."/>
            <person name="Hauser L."/>
            <person name="Chang Y.J."/>
            <person name="Jeffries C.D."/>
            <person name="Rohde M."/>
            <person name="Spring S."/>
            <person name="Sikorski J."/>
            <person name="Goker M."/>
            <person name="Woyke T."/>
            <person name="Bristow J."/>
            <person name="Eisen J.A."/>
            <person name="Markowitz V."/>
            <person name="Hugenholtz P."/>
            <person name="Kyrpides N.C."/>
            <person name="Klenk H.P."/>
        </authorList>
    </citation>
    <scope>NUCLEOTIDE SEQUENCE [LARGE SCALE GENOMIC DNA]</scope>
    <source>
        <strain evidence="3">DSM 11571 / OCM 486 / SEBR 4847</strain>
    </source>
</reference>
<dbReference type="Proteomes" id="UP000006565">
    <property type="component" value="Chromosome"/>
</dbReference>
<organism evidence="2 3">
    <name type="scientific">Methanolacinia petrolearia (strain DSM 11571 / OCM 486 / SEBR 4847)</name>
    <name type="common">Methanoplanus petrolearius</name>
    <dbReference type="NCBI Taxonomy" id="679926"/>
    <lineage>
        <taxon>Archaea</taxon>
        <taxon>Methanobacteriati</taxon>
        <taxon>Methanobacteriota</taxon>
        <taxon>Stenosarchaea group</taxon>
        <taxon>Methanomicrobia</taxon>
        <taxon>Methanomicrobiales</taxon>
        <taxon>Methanomicrobiaceae</taxon>
        <taxon>Methanolacinia</taxon>
    </lineage>
</organism>
<feature type="transmembrane region" description="Helical" evidence="1">
    <location>
        <begin position="7"/>
        <end position="29"/>
    </location>
</feature>
<evidence type="ECO:0000256" key="1">
    <source>
        <dbReference type="SAM" id="Phobius"/>
    </source>
</evidence>
<accession>E1RJR0</accession>
<dbReference type="RefSeq" id="WP_013328885.1">
    <property type="nucleotide sequence ID" value="NC_014507.1"/>
</dbReference>
<evidence type="ECO:0000313" key="3">
    <source>
        <dbReference type="Proteomes" id="UP000006565"/>
    </source>
</evidence>
<dbReference type="InterPro" id="IPR054615">
    <property type="entry name" value="Symport_access"/>
</dbReference>
<dbReference type="AlphaFoldDB" id="E1RJR0"/>